<dbReference type="RefSeq" id="XP_033781470.1">
    <property type="nucleotide sequence ID" value="XM_033925579.1"/>
</dbReference>
<dbReference type="InterPro" id="IPR036179">
    <property type="entry name" value="Ig-like_dom_sf"/>
</dbReference>
<dbReference type="SUPFAM" id="SSF48726">
    <property type="entry name" value="Immunoglobulin"/>
    <property type="match status" value="3"/>
</dbReference>
<dbReference type="GO" id="GO:0005886">
    <property type="term" value="C:plasma membrane"/>
    <property type="evidence" value="ECO:0007669"/>
    <property type="project" value="TreeGrafter"/>
</dbReference>
<evidence type="ECO:0000259" key="3">
    <source>
        <dbReference type="PROSITE" id="PS50835"/>
    </source>
</evidence>
<feature type="signal peptide" evidence="2">
    <location>
        <begin position="1"/>
        <end position="23"/>
    </location>
</feature>
<feature type="domain" description="Ig-like" evidence="3">
    <location>
        <begin position="152"/>
        <end position="265"/>
    </location>
</feature>
<evidence type="ECO:0000313" key="4">
    <source>
        <dbReference type="Proteomes" id="UP000515159"/>
    </source>
</evidence>
<evidence type="ECO:0000256" key="1">
    <source>
        <dbReference type="SAM" id="MobiDB-lite"/>
    </source>
</evidence>
<dbReference type="PANTHER" id="PTHR46942:SF1">
    <property type="entry name" value="SIALIC ACID-BINDING IG-LIKE LECTIN 15"/>
    <property type="match status" value="1"/>
</dbReference>
<protein>
    <submittedName>
        <fullName evidence="5">Protein turtle homolog B-like isoform X2</fullName>
    </submittedName>
</protein>
<dbReference type="InterPro" id="IPR013106">
    <property type="entry name" value="Ig_V-set"/>
</dbReference>
<gene>
    <name evidence="5" type="primary">LOC117350883</name>
</gene>
<dbReference type="Gene3D" id="2.60.40.10">
    <property type="entry name" value="Immunoglobulins"/>
    <property type="match status" value="3"/>
</dbReference>
<dbReference type="GO" id="GO:2001204">
    <property type="term" value="P:regulation of osteoclast development"/>
    <property type="evidence" value="ECO:0007669"/>
    <property type="project" value="TreeGrafter"/>
</dbReference>
<dbReference type="InterPro" id="IPR013783">
    <property type="entry name" value="Ig-like_fold"/>
</dbReference>
<keyword evidence="2" id="KW-0732">Signal</keyword>
<accession>A0A6P8PJ20</accession>
<dbReference type="GeneID" id="117350883"/>
<dbReference type="PROSITE" id="PS50835">
    <property type="entry name" value="IG_LIKE"/>
    <property type="match status" value="3"/>
</dbReference>
<name>A0A6P8PJ20_GEOSA</name>
<feature type="region of interest" description="Disordered" evidence="1">
    <location>
        <begin position="406"/>
        <end position="452"/>
    </location>
</feature>
<feature type="domain" description="Ig-like" evidence="3">
    <location>
        <begin position="278"/>
        <end position="391"/>
    </location>
</feature>
<evidence type="ECO:0000313" key="5">
    <source>
        <dbReference type="RefSeq" id="XP_033781470.1"/>
    </source>
</evidence>
<dbReference type="SMART" id="SM00406">
    <property type="entry name" value="IGv"/>
    <property type="match status" value="3"/>
</dbReference>
<dbReference type="Pfam" id="PF07686">
    <property type="entry name" value="V-set"/>
    <property type="match status" value="3"/>
</dbReference>
<reference evidence="5" key="1">
    <citation type="submission" date="2025-08" db="UniProtKB">
        <authorList>
            <consortium name="RefSeq"/>
        </authorList>
    </citation>
    <scope>IDENTIFICATION</scope>
</reference>
<dbReference type="AlphaFoldDB" id="A0A6P8PJ20"/>
<evidence type="ECO:0000256" key="2">
    <source>
        <dbReference type="SAM" id="SignalP"/>
    </source>
</evidence>
<feature type="domain" description="Ig-like" evidence="3">
    <location>
        <begin position="26"/>
        <end position="132"/>
    </location>
</feature>
<dbReference type="GO" id="GO:0045124">
    <property type="term" value="P:regulation of bone resorption"/>
    <property type="evidence" value="ECO:0007669"/>
    <property type="project" value="TreeGrafter"/>
</dbReference>
<feature type="chain" id="PRO_5028250206" evidence="2">
    <location>
        <begin position="24"/>
        <end position="452"/>
    </location>
</feature>
<dbReference type="SMART" id="SM00409">
    <property type="entry name" value="IG"/>
    <property type="match status" value="3"/>
</dbReference>
<dbReference type="InterPro" id="IPR003599">
    <property type="entry name" value="Ig_sub"/>
</dbReference>
<dbReference type="InterPro" id="IPR007110">
    <property type="entry name" value="Ig-like_dom"/>
</dbReference>
<sequence length="452" mass="52056">MYWKVPESAMPLLALILVAIVSAQDPRYEVFQPELVSAVVGESIILPCSFSYPQEIEPIWKVRVYWRINNFHGSYIFKDTNDFVHPDYAERLSLHGLPTREKTASLRIEDLRESDSNRYFCRVVLTMNDEVTEEIQCIHGTELRVSDSARKPGYQVFQPELLSAVAGESVILPCYFTYPQEIRSIRNLNVSWRINHFNGDFIYNYSEKFTHQNYKGRISLAGYPWGDKTASIRIRDLRKNDGNRYYCRLQLMKNDGAIEEVQSVNGTELRVTDSAQKPGYQVFQPELVSAAVGESVILPCSFTYPQEIEPVWDVRVSWRINAFLGDYIYKFIPSFTHQNYRRRISLSGFPWGNKTASIRINDLRKSDSNRYYCRIKLMKNDGATEEVQSVNGTELRVTDKQINNPVTFSPRTAVAPTVDKENRKRNPNPDVEEEGKTETVNPGGDYGNIANY</sequence>
<dbReference type="InterPro" id="IPR042836">
    <property type="entry name" value="SIG15"/>
</dbReference>
<organism evidence="4 5">
    <name type="scientific">Geotrypetes seraphini</name>
    <name type="common">Gaboon caecilian</name>
    <name type="synonym">Caecilia seraphini</name>
    <dbReference type="NCBI Taxonomy" id="260995"/>
    <lineage>
        <taxon>Eukaryota</taxon>
        <taxon>Metazoa</taxon>
        <taxon>Chordata</taxon>
        <taxon>Craniata</taxon>
        <taxon>Vertebrata</taxon>
        <taxon>Euteleostomi</taxon>
        <taxon>Amphibia</taxon>
        <taxon>Gymnophiona</taxon>
        <taxon>Geotrypetes</taxon>
    </lineage>
</organism>
<dbReference type="Proteomes" id="UP000515159">
    <property type="component" value="Chromosome 16"/>
</dbReference>
<dbReference type="PANTHER" id="PTHR46942">
    <property type="entry name" value="SIALIC ACID-BINDING IG-LIKE LECTIN 15"/>
    <property type="match status" value="1"/>
</dbReference>
<proteinExistence type="predicted"/>
<keyword evidence="4" id="KW-1185">Reference proteome</keyword>
<dbReference type="GO" id="GO:0032956">
    <property type="term" value="P:regulation of actin cytoskeleton organization"/>
    <property type="evidence" value="ECO:0007669"/>
    <property type="project" value="TreeGrafter"/>
</dbReference>